<dbReference type="UniPathway" id="UPA00378"/>
<gene>
    <name evidence="5" type="primary">gtf3</name>
    <name evidence="8" type="ORF">ERS132416_01476</name>
</gene>
<evidence type="ECO:0000256" key="2">
    <source>
        <dbReference type="ARBA" id="ARBA00022676"/>
    </source>
</evidence>
<protein>
    <recommendedName>
        <fullName evidence="5">Glucosyltransferase 3</fullName>
        <ecNumber evidence="5">2.4.1.-</ecNumber>
    </recommendedName>
</protein>
<dbReference type="Gene3D" id="3.40.50.2000">
    <property type="entry name" value="Glycogen Phosphorylase B"/>
    <property type="match status" value="2"/>
</dbReference>
<dbReference type="Pfam" id="PF26334">
    <property type="entry name" value="Gtf3_N"/>
    <property type="match status" value="1"/>
</dbReference>
<dbReference type="PIRSF" id="PIRSF007023">
    <property type="entry name" value="UDP-Galf_transf"/>
    <property type="match status" value="1"/>
</dbReference>
<evidence type="ECO:0000313" key="9">
    <source>
        <dbReference type="Proteomes" id="UP000073494"/>
    </source>
</evidence>
<sequence>MKVHITNLYGQSPLSVALMAQNMVCNIAKQLDMKEIGIYFFNADGETPDKLAIRFDGMNAAVGNGDIVIFQAPSWNGTHFDLEYIRRLKIYSNLKIIIFIHDNPALMFSSNAYLMPKIIEMYNLADLIIAPSQAMLDILYKEGLTVKKTLIQEMWDHTTKAWIDIPPYKREISFAGNPQRFPFVNEWSHPVPLNLFSNEHPANPYGQVHYKGWHYGEYLLRALNETGGFGLVWAQGLDADYYNINVSYKLSTYLAAGIPVIVPETLSNAHIVRDNHLGFVVSSLEEAAQVVEHVTEEDYRNLVTHVLNYRNLLTDGYYSKKLLVDAIHAVLSTK</sequence>
<dbReference type="SUPFAM" id="SSF53756">
    <property type="entry name" value="UDP-Glycosyltransferase/glycogen phosphorylase"/>
    <property type="match status" value="1"/>
</dbReference>
<feature type="binding site" evidence="5">
    <location>
        <position position="180"/>
    </location>
    <ligand>
        <name>UDP</name>
        <dbReference type="ChEBI" id="CHEBI:58223"/>
    </ligand>
</feature>
<proteinExistence type="inferred from homology"/>
<comment type="function">
    <text evidence="5">Required for polymorphic O-glycosylation of the serine-rich repeat protein in this bacteria. Catalyzes the second step in glycosylation by transferring glucose from UDP-glucose to the terminal GlcNAc moiety of the 3-O-(N-acetyl-alpha-D-glucosaminyl)-L-seryl-[protein] resulting from the first glycosylation step.</text>
</comment>
<dbReference type="InterPro" id="IPR043676">
    <property type="entry name" value="Gtf3"/>
</dbReference>
<dbReference type="InterPro" id="IPR058592">
    <property type="entry name" value="Gtf3_C"/>
</dbReference>
<feature type="binding site" evidence="5">
    <location>
        <begin position="247"/>
        <end position="252"/>
    </location>
    <ligand>
        <name>UDP</name>
        <dbReference type="ChEBI" id="CHEBI:58223"/>
    </ligand>
</feature>
<comment type="caution">
    <text evidence="5">Lacks conserved residue(s) required for the propagation of feature annotation.</text>
</comment>
<dbReference type="Proteomes" id="UP000073494">
    <property type="component" value="Unassembled WGS sequence"/>
</dbReference>
<dbReference type="GO" id="GO:0035251">
    <property type="term" value="F:UDP-glucosyltransferase activity"/>
    <property type="evidence" value="ECO:0007669"/>
    <property type="project" value="UniProtKB-UniRule"/>
</dbReference>
<dbReference type="EMBL" id="FIHD01000026">
    <property type="protein sequence ID" value="CYV01757.1"/>
    <property type="molecule type" value="Genomic_DNA"/>
</dbReference>
<accession>A0A116LN70</accession>
<dbReference type="AlphaFoldDB" id="A0A116LN70"/>
<comment type="subunit">
    <text evidence="5">Homotetramer; a dimer of dimers.</text>
</comment>
<feature type="domain" description="Glucosyltransferase 3-like N-terminal" evidence="6">
    <location>
        <begin position="2"/>
        <end position="154"/>
    </location>
</feature>
<name>A0A116LN70_STRSU</name>
<comment type="similarity">
    <text evidence="5">Belongs to the Gtf3 glucosyltransferase family.</text>
</comment>
<evidence type="ECO:0000259" key="6">
    <source>
        <dbReference type="Pfam" id="PF26334"/>
    </source>
</evidence>
<evidence type="ECO:0000256" key="1">
    <source>
        <dbReference type="ARBA" id="ARBA00004922"/>
    </source>
</evidence>
<dbReference type="EC" id="2.4.1.-" evidence="5"/>
<dbReference type="GO" id="GO:0000166">
    <property type="term" value="F:nucleotide binding"/>
    <property type="evidence" value="ECO:0007669"/>
    <property type="project" value="UniProtKB-KW"/>
</dbReference>
<keyword evidence="3 5" id="KW-0808">Transferase</keyword>
<organism evidence="8 9">
    <name type="scientific">Streptococcus suis</name>
    <dbReference type="NCBI Taxonomy" id="1307"/>
    <lineage>
        <taxon>Bacteria</taxon>
        <taxon>Bacillati</taxon>
        <taxon>Bacillota</taxon>
        <taxon>Bacilli</taxon>
        <taxon>Lactobacillales</taxon>
        <taxon>Streptococcaceae</taxon>
        <taxon>Streptococcus</taxon>
    </lineage>
</organism>
<feature type="domain" description="Glucosyltransferase 3-like C-terminal" evidence="7">
    <location>
        <begin position="172"/>
        <end position="326"/>
    </location>
</feature>
<dbReference type="Pfam" id="PF26337">
    <property type="entry name" value="Gtf3_C"/>
    <property type="match status" value="1"/>
</dbReference>
<comment type="pathway">
    <text evidence="1 5">Protein modification; protein glycosylation.</text>
</comment>
<comment type="domain">
    <text evidence="5">Dimerizes via the C-terminus; dimerization is required for tetramer formation. Binds protein substrate via an exposed loop in the N-terminus.</text>
</comment>
<evidence type="ECO:0000256" key="5">
    <source>
        <dbReference type="HAMAP-Rule" id="MF_00841"/>
    </source>
</evidence>
<keyword evidence="2 5" id="KW-0328">Glycosyltransferase</keyword>
<dbReference type="RefSeq" id="WP_044775535.1">
    <property type="nucleotide sequence ID" value="NZ_CEFG01000300.1"/>
</dbReference>
<dbReference type="HAMAP" id="MF_00841">
    <property type="entry name" value="Gtf3"/>
    <property type="match status" value="1"/>
</dbReference>
<reference evidence="8 9" key="1">
    <citation type="submission" date="2016-02" db="EMBL/GenBank/DDBJ databases">
        <authorList>
            <consortium name="Pathogen Informatics"/>
        </authorList>
    </citation>
    <scope>NUCLEOTIDE SEQUENCE [LARGE SCALE GENOMIC DNA]</scope>
    <source>
        <strain evidence="8 9">LSS54</strain>
    </source>
</reference>
<evidence type="ECO:0000256" key="4">
    <source>
        <dbReference type="ARBA" id="ARBA00022741"/>
    </source>
</evidence>
<evidence type="ECO:0000313" key="8">
    <source>
        <dbReference type="EMBL" id="CYV01757.1"/>
    </source>
</evidence>
<evidence type="ECO:0000256" key="3">
    <source>
        <dbReference type="ARBA" id="ARBA00022679"/>
    </source>
</evidence>
<evidence type="ECO:0000259" key="7">
    <source>
        <dbReference type="Pfam" id="PF26337"/>
    </source>
</evidence>
<dbReference type="InterPro" id="IPR058591">
    <property type="entry name" value="Gtf3_N"/>
</dbReference>
<keyword evidence="4 5" id="KW-0547">Nucleotide-binding</keyword>